<reference evidence="2" key="1">
    <citation type="submission" date="2022-05" db="EMBL/GenBank/DDBJ databases">
        <title>The Musa troglodytarum L. genome provides insights into the mechanism of non-climacteric behaviour and enrichment of carotenoids.</title>
        <authorList>
            <person name="Wang J."/>
        </authorList>
    </citation>
    <scope>NUCLEOTIDE SEQUENCE</scope>
    <source>
        <tissue evidence="2">Leaf</tissue>
    </source>
</reference>
<proteinExistence type="predicted"/>
<keyword evidence="3" id="KW-1185">Reference proteome</keyword>
<dbReference type="Proteomes" id="UP001055439">
    <property type="component" value="Chromosome 4"/>
</dbReference>
<dbReference type="OrthoDB" id="1937586at2759"/>
<sequence>MLSFPWGEFSVELRENTGCFTILKHKKKKSGHFAGQKTMNFEENITFTLPEPEVHGPSLRPAPPSFRNRTKGAKKSPVNCQTSELEHCLLLLAFFQLIAMLLL</sequence>
<accession>A0A9E7JVN5</accession>
<protein>
    <submittedName>
        <fullName evidence="2">Serine threonine-protein kinase</fullName>
    </submittedName>
</protein>
<keyword evidence="2" id="KW-0808">Transferase</keyword>
<dbReference type="EMBL" id="CP097506">
    <property type="protein sequence ID" value="URD95113.1"/>
    <property type="molecule type" value="Genomic_DNA"/>
</dbReference>
<name>A0A9E7JVN5_9LILI</name>
<dbReference type="AlphaFoldDB" id="A0A9E7JVN5"/>
<evidence type="ECO:0000313" key="2">
    <source>
        <dbReference type="EMBL" id="URD95113.1"/>
    </source>
</evidence>
<gene>
    <name evidence="2" type="ORF">MUK42_12478</name>
</gene>
<organism evidence="2 3">
    <name type="scientific">Musa troglodytarum</name>
    <name type="common">fe'i banana</name>
    <dbReference type="NCBI Taxonomy" id="320322"/>
    <lineage>
        <taxon>Eukaryota</taxon>
        <taxon>Viridiplantae</taxon>
        <taxon>Streptophyta</taxon>
        <taxon>Embryophyta</taxon>
        <taxon>Tracheophyta</taxon>
        <taxon>Spermatophyta</taxon>
        <taxon>Magnoliopsida</taxon>
        <taxon>Liliopsida</taxon>
        <taxon>Zingiberales</taxon>
        <taxon>Musaceae</taxon>
        <taxon>Musa</taxon>
    </lineage>
</organism>
<keyword evidence="2" id="KW-0418">Kinase</keyword>
<dbReference type="GO" id="GO:0016301">
    <property type="term" value="F:kinase activity"/>
    <property type="evidence" value="ECO:0007669"/>
    <property type="project" value="UniProtKB-KW"/>
</dbReference>
<feature type="region of interest" description="Disordered" evidence="1">
    <location>
        <begin position="52"/>
        <end position="75"/>
    </location>
</feature>
<evidence type="ECO:0000256" key="1">
    <source>
        <dbReference type="SAM" id="MobiDB-lite"/>
    </source>
</evidence>
<evidence type="ECO:0000313" key="3">
    <source>
        <dbReference type="Proteomes" id="UP001055439"/>
    </source>
</evidence>